<protein>
    <submittedName>
        <fullName evidence="2">Uncharacterized protein DUF1127</fullName>
    </submittedName>
</protein>
<evidence type="ECO:0000313" key="3">
    <source>
        <dbReference type="Proteomes" id="UP000295783"/>
    </source>
</evidence>
<proteinExistence type="predicted"/>
<dbReference type="Proteomes" id="UP000295783">
    <property type="component" value="Unassembled WGS sequence"/>
</dbReference>
<dbReference type="InterPro" id="IPR009506">
    <property type="entry name" value="YjiS-like"/>
</dbReference>
<evidence type="ECO:0000259" key="1">
    <source>
        <dbReference type="Pfam" id="PF06568"/>
    </source>
</evidence>
<organism evidence="2 3">
    <name type="scientific">Dongia mobilis</name>
    <dbReference type="NCBI Taxonomy" id="578943"/>
    <lineage>
        <taxon>Bacteria</taxon>
        <taxon>Pseudomonadati</taxon>
        <taxon>Pseudomonadota</taxon>
        <taxon>Alphaproteobacteria</taxon>
        <taxon>Rhodospirillales</taxon>
        <taxon>Dongiaceae</taxon>
        <taxon>Dongia</taxon>
    </lineage>
</organism>
<accession>A0A4R6WN39</accession>
<gene>
    <name evidence="2" type="ORF">A8950_3103</name>
</gene>
<dbReference type="RefSeq" id="WP_208109881.1">
    <property type="nucleotide sequence ID" value="NZ_SNYW01000011.1"/>
</dbReference>
<name>A0A4R6WN39_9PROT</name>
<dbReference type="EMBL" id="SNYW01000011">
    <property type="protein sequence ID" value="TDQ80569.1"/>
    <property type="molecule type" value="Genomic_DNA"/>
</dbReference>
<sequence length="77" mass="8836">MVTAGMAGRQCGIGANTNTSWGWFADRIAEFQEFLFLWAERQRVRRALARMDAHLLKDIGLTPGEAENEIQKPFWRP</sequence>
<dbReference type="Pfam" id="PF06568">
    <property type="entry name" value="YjiS-like"/>
    <property type="match status" value="1"/>
</dbReference>
<evidence type="ECO:0000313" key="2">
    <source>
        <dbReference type="EMBL" id="TDQ80569.1"/>
    </source>
</evidence>
<reference evidence="2 3" key="1">
    <citation type="submission" date="2019-03" db="EMBL/GenBank/DDBJ databases">
        <title>Genomic Encyclopedia of Type Strains, Phase III (KMG-III): the genomes of soil and plant-associated and newly described type strains.</title>
        <authorList>
            <person name="Whitman W."/>
        </authorList>
    </citation>
    <scope>NUCLEOTIDE SEQUENCE [LARGE SCALE GENOMIC DNA]</scope>
    <source>
        <strain evidence="2 3">CGMCC 1.7660</strain>
    </source>
</reference>
<keyword evidence="3" id="KW-1185">Reference proteome</keyword>
<comment type="caution">
    <text evidence="2">The sequence shown here is derived from an EMBL/GenBank/DDBJ whole genome shotgun (WGS) entry which is preliminary data.</text>
</comment>
<dbReference type="AlphaFoldDB" id="A0A4R6WN39"/>
<feature type="domain" description="YjiS-like" evidence="1">
    <location>
        <begin position="37"/>
        <end position="67"/>
    </location>
</feature>